<evidence type="ECO:0000313" key="9">
    <source>
        <dbReference type="Proteomes" id="UP000030762"/>
    </source>
</evidence>
<evidence type="ECO:0000256" key="4">
    <source>
        <dbReference type="ARBA" id="ARBA00022692"/>
    </source>
</evidence>
<feature type="transmembrane region" description="Helical" evidence="7">
    <location>
        <begin position="203"/>
        <end position="222"/>
    </location>
</feature>
<dbReference type="AlphaFoldDB" id="T0R9U6"/>
<feature type="transmembrane region" description="Helical" evidence="7">
    <location>
        <begin position="349"/>
        <end position="372"/>
    </location>
</feature>
<dbReference type="PANTHER" id="PTHR31585">
    <property type="entry name" value="FOLATE-BIOPTERIN TRANSPORTER 1, CHLOROPLASTIC"/>
    <property type="match status" value="1"/>
</dbReference>
<dbReference type="InterPro" id="IPR036259">
    <property type="entry name" value="MFS_trans_sf"/>
</dbReference>
<sequence>MSLHNCTADIEANYKPIGDADPATAIAPGGAVPLRSPTAITFYRLTILASFFQTIAAPLNTSIFALYLHGAPPTVAQLTSLQAIAWSLRVACAMCSDTIKLGGYRRKLWLLMGWIITTTSVAVMAFSDFGPPYCDPNVNPGCMRTAPTNAKSQIYDLSAPSRVRWYRVPTFFSAVGMVMVQTTLDGAMVEIAHREPVDIRGQFQTVAVLVSGIGAVLTRVLLQFGFNEKRYGGNYDYSAGPHVAYGILFGLGLLGCVATALRFEDTLSPIEECFNWWRQLWSLLQTRAVYQLLSFRLLTSVFQSTSGPSVMNWVTNLDFVWTNVVQRVPFTPTLIVIFFKGMGWNWRKVVFITTLGSIVVTAIPVLCVTWNVCRNAYFYVLILWLSFVGN</sequence>
<evidence type="ECO:0000256" key="1">
    <source>
        <dbReference type="ARBA" id="ARBA00004141"/>
    </source>
</evidence>
<keyword evidence="5 7" id="KW-1133">Transmembrane helix</keyword>
<protein>
    <recommendedName>
        <fullName evidence="10">Major facilitator superfamily associated domain-containing protein</fullName>
    </recommendedName>
</protein>
<dbReference type="GeneID" id="19956606"/>
<evidence type="ECO:0000256" key="2">
    <source>
        <dbReference type="ARBA" id="ARBA00007015"/>
    </source>
</evidence>
<keyword evidence="3" id="KW-0813">Transport</keyword>
<keyword evidence="9" id="KW-1185">Reference proteome</keyword>
<keyword evidence="6 7" id="KW-0472">Membrane</keyword>
<evidence type="ECO:0000313" key="8">
    <source>
        <dbReference type="EMBL" id="EQC26292.1"/>
    </source>
</evidence>
<evidence type="ECO:0000256" key="5">
    <source>
        <dbReference type="ARBA" id="ARBA00022989"/>
    </source>
</evidence>
<keyword evidence="4 7" id="KW-0812">Transmembrane</keyword>
<dbReference type="InterPro" id="IPR039309">
    <property type="entry name" value="BT1"/>
</dbReference>
<reference evidence="8 9" key="1">
    <citation type="submission" date="2012-04" db="EMBL/GenBank/DDBJ databases">
        <title>The Genome Sequence of Saprolegnia declina VS20.</title>
        <authorList>
            <consortium name="The Broad Institute Genome Sequencing Platform"/>
            <person name="Russ C."/>
            <person name="Nusbaum C."/>
            <person name="Tyler B."/>
            <person name="van West P."/>
            <person name="Dieguez-Uribeondo J."/>
            <person name="de Bruijn I."/>
            <person name="Tripathy S."/>
            <person name="Jiang R."/>
            <person name="Young S.K."/>
            <person name="Zeng Q."/>
            <person name="Gargeya S."/>
            <person name="Fitzgerald M."/>
            <person name="Haas B."/>
            <person name="Abouelleil A."/>
            <person name="Alvarado L."/>
            <person name="Arachchi H.M."/>
            <person name="Berlin A."/>
            <person name="Chapman S.B."/>
            <person name="Goldberg J."/>
            <person name="Griggs A."/>
            <person name="Gujja S."/>
            <person name="Hansen M."/>
            <person name="Howarth C."/>
            <person name="Imamovic A."/>
            <person name="Larimer J."/>
            <person name="McCowen C."/>
            <person name="Montmayeur A."/>
            <person name="Murphy C."/>
            <person name="Neiman D."/>
            <person name="Pearson M."/>
            <person name="Priest M."/>
            <person name="Roberts A."/>
            <person name="Saif S."/>
            <person name="Shea T."/>
            <person name="Sisk P."/>
            <person name="Sykes S."/>
            <person name="Wortman J."/>
            <person name="Nusbaum C."/>
            <person name="Birren B."/>
        </authorList>
    </citation>
    <scope>NUCLEOTIDE SEQUENCE [LARGE SCALE GENOMIC DNA]</scope>
    <source>
        <strain evidence="8 9">VS20</strain>
    </source>
</reference>
<organism evidence="8 9">
    <name type="scientific">Saprolegnia diclina (strain VS20)</name>
    <dbReference type="NCBI Taxonomy" id="1156394"/>
    <lineage>
        <taxon>Eukaryota</taxon>
        <taxon>Sar</taxon>
        <taxon>Stramenopiles</taxon>
        <taxon>Oomycota</taxon>
        <taxon>Saprolegniomycetes</taxon>
        <taxon>Saprolegniales</taxon>
        <taxon>Saprolegniaceae</taxon>
        <taxon>Saprolegnia</taxon>
    </lineage>
</organism>
<evidence type="ECO:0000256" key="6">
    <source>
        <dbReference type="ARBA" id="ARBA00023136"/>
    </source>
</evidence>
<evidence type="ECO:0000256" key="7">
    <source>
        <dbReference type="SAM" id="Phobius"/>
    </source>
</evidence>
<feature type="transmembrane region" description="Helical" evidence="7">
    <location>
        <begin position="108"/>
        <end position="127"/>
    </location>
</feature>
<dbReference type="SUPFAM" id="SSF103473">
    <property type="entry name" value="MFS general substrate transporter"/>
    <property type="match status" value="1"/>
</dbReference>
<comment type="subcellular location">
    <subcellularLocation>
        <location evidence="1">Membrane</location>
        <topology evidence="1">Multi-pass membrane protein</topology>
    </subcellularLocation>
</comment>
<dbReference type="PANTHER" id="PTHR31585:SF5">
    <property type="entry name" value="RNA-BINDING S4 DOMAIN-CONTAINING PROTEIN"/>
    <property type="match status" value="1"/>
</dbReference>
<dbReference type="GO" id="GO:0016020">
    <property type="term" value="C:membrane"/>
    <property type="evidence" value="ECO:0007669"/>
    <property type="project" value="UniProtKB-SubCell"/>
</dbReference>
<feature type="transmembrane region" description="Helical" evidence="7">
    <location>
        <begin position="242"/>
        <end position="261"/>
    </location>
</feature>
<gene>
    <name evidence="8" type="ORF">SDRG_15879</name>
</gene>
<proteinExistence type="inferred from homology"/>
<evidence type="ECO:0000256" key="3">
    <source>
        <dbReference type="ARBA" id="ARBA00022448"/>
    </source>
</evidence>
<dbReference type="EMBL" id="JH767235">
    <property type="protein sequence ID" value="EQC26292.1"/>
    <property type="molecule type" value="Genomic_DNA"/>
</dbReference>
<dbReference type="RefSeq" id="XP_008620287.1">
    <property type="nucleotide sequence ID" value="XM_008622065.1"/>
</dbReference>
<name>T0R9U6_SAPDV</name>
<dbReference type="Pfam" id="PF03092">
    <property type="entry name" value="BT1"/>
    <property type="match status" value="1"/>
</dbReference>
<dbReference type="Proteomes" id="UP000030762">
    <property type="component" value="Unassembled WGS sequence"/>
</dbReference>
<accession>T0R9U6</accession>
<evidence type="ECO:0008006" key="10">
    <source>
        <dbReference type="Google" id="ProtNLM"/>
    </source>
</evidence>
<dbReference type="VEuPathDB" id="FungiDB:SDRG_15879"/>
<comment type="similarity">
    <text evidence="2">Belongs to the major facilitator superfamily. Folate-biopterin transporter (TC 2.A.71) family.</text>
</comment>
<dbReference type="InParanoid" id="T0R9U6"/>